<dbReference type="EMBL" id="CAKOFQ010007250">
    <property type="protein sequence ID" value="CAH1996127.1"/>
    <property type="molecule type" value="Genomic_DNA"/>
</dbReference>
<comment type="caution">
    <text evidence="1">The sequence shown here is derived from an EMBL/GenBank/DDBJ whole genome shotgun (WGS) entry which is preliminary data.</text>
</comment>
<sequence length="58" mass="6688">MTKERLTRQQISEPSFWIITGRRVVSILSIKNVSLIQPREPLDDGPLQYFSAFLKLLG</sequence>
<keyword evidence="2" id="KW-1185">Reference proteome</keyword>
<dbReference type="Proteomes" id="UP001152888">
    <property type="component" value="Unassembled WGS sequence"/>
</dbReference>
<evidence type="ECO:0000313" key="1">
    <source>
        <dbReference type="EMBL" id="CAH1996127.1"/>
    </source>
</evidence>
<proteinExistence type="predicted"/>
<reference evidence="1" key="1">
    <citation type="submission" date="2022-03" db="EMBL/GenBank/DDBJ databases">
        <authorList>
            <person name="Sayadi A."/>
        </authorList>
    </citation>
    <scope>NUCLEOTIDE SEQUENCE</scope>
</reference>
<evidence type="ECO:0000313" key="2">
    <source>
        <dbReference type="Proteomes" id="UP001152888"/>
    </source>
</evidence>
<dbReference type="AlphaFoldDB" id="A0A9P0LG21"/>
<name>A0A9P0LG21_ACAOB</name>
<accession>A0A9P0LG21</accession>
<gene>
    <name evidence="1" type="ORF">ACAOBT_LOCUS23040</name>
</gene>
<organism evidence="1 2">
    <name type="scientific">Acanthoscelides obtectus</name>
    <name type="common">Bean weevil</name>
    <name type="synonym">Bruchus obtectus</name>
    <dbReference type="NCBI Taxonomy" id="200917"/>
    <lineage>
        <taxon>Eukaryota</taxon>
        <taxon>Metazoa</taxon>
        <taxon>Ecdysozoa</taxon>
        <taxon>Arthropoda</taxon>
        <taxon>Hexapoda</taxon>
        <taxon>Insecta</taxon>
        <taxon>Pterygota</taxon>
        <taxon>Neoptera</taxon>
        <taxon>Endopterygota</taxon>
        <taxon>Coleoptera</taxon>
        <taxon>Polyphaga</taxon>
        <taxon>Cucujiformia</taxon>
        <taxon>Chrysomeloidea</taxon>
        <taxon>Chrysomelidae</taxon>
        <taxon>Bruchinae</taxon>
        <taxon>Bruchini</taxon>
        <taxon>Acanthoscelides</taxon>
    </lineage>
</organism>
<protein>
    <submittedName>
        <fullName evidence="1">Uncharacterized protein</fullName>
    </submittedName>
</protein>